<keyword evidence="4" id="KW-0732">Signal</keyword>
<keyword evidence="2" id="KW-0472">Membrane</keyword>
<comment type="caution">
    <text evidence="5">The sequence shown here is derived from an EMBL/GenBank/DDBJ whole genome shotgun (WGS) entry which is preliminary data.</text>
</comment>
<dbReference type="RefSeq" id="WP_326278072.1">
    <property type="nucleotide sequence ID" value="NZ_JAYKYV010000004.1"/>
</dbReference>
<accession>A0ABU6IPH8</accession>
<comment type="subcellular location">
    <subcellularLocation>
        <location evidence="1">Cell outer membrane</location>
    </subcellularLocation>
</comment>
<protein>
    <submittedName>
        <fullName evidence="5">TonB-dependent receptor</fullName>
    </submittedName>
</protein>
<dbReference type="SUPFAM" id="SSF56935">
    <property type="entry name" value="Porins"/>
    <property type="match status" value="1"/>
</dbReference>
<reference evidence="5 6" key="1">
    <citation type="submission" date="2024-01" db="EMBL/GenBank/DDBJ databases">
        <title>The strains designed SYSU M86414 and SYSU M84420 isolated from the marine sediment in San Sha City (Hainan Province, China).</title>
        <authorList>
            <person name="Guo D."/>
        </authorList>
    </citation>
    <scope>NUCLEOTIDE SEQUENCE [LARGE SCALE GENOMIC DNA]</scope>
    <source>
        <strain evidence="5 6">SYSU M84420</strain>
    </source>
</reference>
<dbReference type="Gene3D" id="2.40.170.20">
    <property type="entry name" value="TonB-dependent receptor, beta-barrel domain"/>
    <property type="match status" value="1"/>
</dbReference>
<evidence type="ECO:0000256" key="3">
    <source>
        <dbReference type="ARBA" id="ARBA00023237"/>
    </source>
</evidence>
<evidence type="ECO:0000256" key="4">
    <source>
        <dbReference type="SAM" id="SignalP"/>
    </source>
</evidence>
<dbReference type="InterPro" id="IPR036942">
    <property type="entry name" value="Beta-barrel_TonB_sf"/>
</dbReference>
<keyword evidence="6" id="KW-1185">Reference proteome</keyword>
<sequence length="584" mass="65764">MRKRTYIFSLLFLSLCGAVIAQEEDSIGTETVTVVKPYSPTVSDAFKIKSSPSLNDSIVLQKKKINYSIFSVPVASTFTPAKGKASGVEKTPSPTLYNSYASVGLGNYNNALVDFYTSRDFNRGEDLLDFGLSHNSSRGDLDSTPLETDFYDTKLNASYTKKDRYMDWGAAIGLQHQLYNWYGIQSDLFSEDEINAMDEQQNYFNAEAKAHFNMEDSYFKSGNILLRRFWDATESAENRAVINPTFELPITEELITISAKVDYVGGSFQNGSITEGANDGEKKYSNLQAGVTPSLLILRDDLTINLGANLVYGLDMENSENNFYIYPAVNASYRVMDENVIAYGGIEGELKQNSYHDFVDDNPYVSPTLDIVPTDQQYEGYLGLKGQLTSNLGYNIKGSYMAENRKPLYFHNTVNTSRMDEKSYYYGNSFQVFYDDVKTLGVFGEINVDVNRNFSLGVNGEFYDYDTETDNPAWNLPSIKASVFMDYQINDQWYMGANLFYVGERDDLLSTISPINMANPPVVYTPVTLDGFFDANAHVGYRFNGQLSIFVKASNIANNNYQRWANFRVQGFQALAGVSYKFDF</sequence>
<proteinExistence type="predicted"/>
<evidence type="ECO:0000256" key="2">
    <source>
        <dbReference type="ARBA" id="ARBA00023136"/>
    </source>
</evidence>
<evidence type="ECO:0000313" key="6">
    <source>
        <dbReference type="Proteomes" id="UP001355298"/>
    </source>
</evidence>
<evidence type="ECO:0000313" key="5">
    <source>
        <dbReference type="EMBL" id="MEC4264939.1"/>
    </source>
</evidence>
<feature type="chain" id="PRO_5045608711" evidence="4">
    <location>
        <begin position="22"/>
        <end position="584"/>
    </location>
</feature>
<organism evidence="5 6">
    <name type="scientific">Flagellimonas halotolerans</name>
    <dbReference type="NCBI Taxonomy" id="3112164"/>
    <lineage>
        <taxon>Bacteria</taxon>
        <taxon>Pseudomonadati</taxon>
        <taxon>Bacteroidota</taxon>
        <taxon>Flavobacteriia</taxon>
        <taxon>Flavobacteriales</taxon>
        <taxon>Flavobacteriaceae</taxon>
        <taxon>Flagellimonas</taxon>
    </lineage>
</organism>
<dbReference type="EMBL" id="JAYMGW010000004">
    <property type="protein sequence ID" value="MEC4264939.1"/>
    <property type="molecule type" value="Genomic_DNA"/>
</dbReference>
<keyword evidence="5" id="KW-0675">Receptor</keyword>
<name>A0ABU6IPH8_9FLAO</name>
<feature type="signal peptide" evidence="4">
    <location>
        <begin position="1"/>
        <end position="21"/>
    </location>
</feature>
<keyword evidence="3" id="KW-0998">Cell outer membrane</keyword>
<gene>
    <name evidence="5" type="ORF">VOP03_06245</name>
</gene>
<evidence type="ECO:0000256" key="1">
    <source>
        <dbReference type="ARBA" id="ARBA00004442"/>
    </source>
</evidence>
<dbReference type="Proteomes" id="UP001355298">
    <property type="component" value="Unassembled WGS sequence"/>
</dbReference>